<comment type="catalytic activity">
    <reaction evidence="13 14">
        <text>a ubiquinone + reduced [electron-transfer flavoprotein] = a ubiquinol + oxidized [electron-transfer flavoprotein] + H(+)</text>
        <dbReference type="Rhea" id="RHEA:24052"/>
        <dbReference type="Rhea" id="RHEA-COMP:9565"/>
        <dbReference type="Rhea" id="RHEA-COMP:9566"/>
        <dbReference type="Rhea" id="RHEA-COMP:10685"/>
        <dbReference type="Rhea" id="RHEA-COMP:10686"/>
        <dbReference type="ChEBI" id="CHEBI:15378"/>
        <dbReference type="ChEBI" id="CHEBI:16389"/>
        <dbReference type="ChEBI" id="CHEBI:17976"/>
        <dbReference type="ChEBI" id="CHEBI:57692"/>
        <dbReference type="ChEBI" id="CHEBI:58307"/>
        <dbReference type="EC" id="1.5.5.1"/>
    </reaction>
</comment>
<evidence type="ECO:0000256" key="11">
    <source>
        <dbReference type="ARBA" id="ARBA00023014"/>
    </source>
</evidence>
<evidence type="ECO:0000256" key="4">
    <source>
        <dbReference type="ARBA" id="ARBA00022485"/>
    </source>
</evidence>
<keyword evidence="8 14" id="KW-0249">Electron transport</keyword>
<gene>
    <name evidence="17" type="ORF">OUO13_01130</name>
</gene>
<organism evidence="17 18">
    <name type="scientific">Parathalassolituus penaei</name>
    <dbReference type="NCBI Taxonomy" id="2997323"/>
    <lineage>
        <taxon>Bacteria</taxon>
        <taxon>Pseudomonadati</taxon>
        <taxon>Pseudomonadota</taxon>
        <taxon>Gammaproteobacteria</taxon>
        <taxon>Oceanospirillales</taxon>
        <taxon>Oceanospirillaceae</taxon>
        <taxon>Parathalassolituus</taxon>
    </lineage>
</organism>
<keyword evidence="11 14" id="KW-0411">Iron-sulfur</keyword>
<evidence type="ECO:0000313" key="18">
    <source>
        <dbReference type="Proteomes" id="UP001150830"/>
    </source>
</evidence>
<evidence type="ECO:0000259" key="15">
    <source>
        <dbReference type="Pfam" id="PF05187"/>
    </source>
</evidence>
<evidence type="ECO:0000259" key="16">
    <source>
        <dbReference type="Pfam" id="PF21162"/>
    </source>
</evidence>
<dbReference type="SUPFAM" id="SSF54373">
    <property type="entry name" value="FAD-linked reductases, C-terminal domain"/>
    <property type="match status" value="1"/>
</dbReference>
<proteinExistence type="predicted"/>
<dbReference type="EMBL" id="JAPNOA010000006">
    <property type="protein sequence ID" value="MCY0963789.1"/>
    <property type="molecule type" value="Genomic_DNA"/>
</dbReference>
<keyword evidence="6 14" id="KW-0479">Metal-binding</keyword>
<evidence type="ECO:0000313" key="17">
    <source>
        <dbReference type="EMBL" id="MCY0963789.1"/>
    </source>
</evidence>
<dbReference type="Pfam" id="PF05187">
    <property type="entry name" value="Fer4_ETF_QO"/>
    <property type="match status" value="1"/>
</dbReference>
<feature type="domain" description="ETF-QO/FixX C-terminal" evidence="15">
    <location>
        <begin position="455"/>
        <end position="555"/>
    </location>
</feature>
<evidence type="ECO:0000256" key="1">
    <source>
        <dbReference type="ARBA" id="ARBA00001974"/>
    </source>
</evidence>
<dbReference type="Gene3D" id="3.30.70.20">
    <property type="match status" value="1"/>
</dbReference>
<evidence type="ECO:0000256" key="7">
    <source>
        <dbReference type="ARBA" id="ARBA00022827"/>
    </source>
</evidence>
<keyword evidence="12 14" id="KW-0830">Ubiquinone</keyword>
<dbReference type="SUPFAM" id="SSF54862">
    <property type="entry name" value="4Fe-4S ferredoxins"/>
    <property type="match status" value="1"/>
</dbReference>
<feature type="domain" description="ETF-QO/FixC ubiquinone-binding" evidence="16">
    <location>
        <begin position="219"/>
        <end position="316"/>
    </location>
</feature>
<dbReference type="GO" id="GO:0004174">
    <property type="term" value="F:electron-transferring-flavoprotein dehydrogenase activity"/>
    <property type="evidence" value="ECO:0007669"/>
    <property type="project" value="UniProtKB-UniRule"/>
</dbReference>
<dbReference type="InterPro" id="IPR036188">
    <property type="entry name" value="FAD/NAD-bd_sf"/>
</dbReference>
<dbReference type="AlphaFoldDB" id="A0A9X3IRF5"/>
<dbReference type="SUPFAM" id="SSF51905">
    <property type="entry name" value="FAD/NAD(P)-binding domain"/>
    <property type="match status" value="1"/>
</dbReference>
<dbReference type="InterPro" id="IPR007859">
    <property type="entry name" value="ETF-QO/FixX_C"/>
</dbReference>
<evidence type="ECO:0000256" key="12">
    <source>
        <dbReference type="ARBA" id="ARBA00023075"/>
    </source>
</evidence>
<reference evidence="17" key="1">
    <citation type="submission" date="2022-11" db="EMBL/GenBank/DDBJ databases">
        <title>Parathalassolutuus dongxingensis gen. nov., sp. nov., a novel member of family Oceanospirillaceae isolated from a coastal shrimp pond in Guangxi, China.</title>
        <authorList>
            <person name="Chen H."/>
        </authorList>
    </citation>
    <scope>NUCLEOTIDE SEQUENCE</scope>
    <source>
        <strain evidence="17">G-43</strain>
    </source>
</reference>
<dbReference type="PRINTS" id="PR00420">
    <property type="entry name" value="RNGMNOXGNASE"/>
</dbReference>
<keyword evidence="9 14" id="KW-0560">Oxidoreductase</keyword>
<dbReference type="PANTHER" id="PTHR10617">
    <property type="entry name" value="ELECTRON TRANSFER FLAVOPROTEIN-UBIQUINONE OXIDOREDUCTASE"/>
    <property type="match status" value="1"/>
</dbReference>
<evidence type="ECO:0000256" key="13">
    <source>
        <dbReference type="ARBA" id="ARBA00052682"/>
    </source>
</evidence>
<accession>A0A9X3IRF5</accession>
<evidence type="ECO:0000256" key="9">
    <source>
        <dbReference type="ARBA" id="ARBA00023002"/>
    </source>
</evidence>
<evidence type="ECO:0000256" key="5">
    <source>
        <dbReference type="ARBA" id="ARBA00022630"/>
    </source>
</evidence>
<sequence>MSERESMAFDVVIVGAGPAGLSAAIRLAQLAQINRQELSICVVEKGSEVGAHILSGAVVDPRALDELLPDWQAMGAPLTTAATRDEMYLLTDAERAVKLPNALVPATMHNVFGEGERPHYIASVGNLCRWLAEQATELGVEIYPGFPASEILYNEAGAVIGVATGDMGVGADGQPLDTYTPGMNLLASYTIFAEGCRGHLGKQLYQRFKLDRNSDPQHYGIGFKELWDIPAEQHQPGLVIHGAGWPLSGSNKDGASGGFFLYHGDNQQVMVGLIVDLNYRNPWLSPYDEFQQLKHHPLLAAHLQGGKRVAYGARAIAKGGFNALPIMHFPGGLLAGCEAGTLNFARIKGTHTAMKSGMLAAEEVFGELISSNQAGKDLSGLAGRIRHSWLYDELYRSRNFGPALHRFGALVGGAVNFVDQNLLALPFTLRDRHEDWQQMKTVHQTERLEYPKPDGVLSFDKASSVYLSNTAHEENQPCHLKLADASIPMAANWPDYAEPAQRYCPAGVYEVVELEGSKRLQINGQNCLHCKTCDIKDPAGNITWVTPEGGGGPNYPNF</sequence>
<keyword evidence="10 14" id="KW-0408">Iron</keyword>
<dbReference type="PANTHER" id="PTHR10617:SF107">
    <property type="entry name" value="ELECTRON TRANSFER FLAVOPROTEIN-UBIQUINONE OXIDOREDUCTASE, MITOCHONDRIAL"/>
    <property type="match status" value="1"/>
</dbReference>
<keyword evidence="7 14" id="KW-0274">FAD</keyword>
<evidence type="ECO:0000256" key="8">
    <source>
        <dbReference type="ARBA" id="ARBA00022982"/>
    </source>
</evidence>
<comment type="cofactor">
    <cofactor evidence="1 14">
        <name>FAD</name>
        <dbReference type="ChEBI" id="CHEBI:57692"/>
    </cofactor>
</comment>
<dbReference type="GO" id="GO:0051539">
    <property type="term" value="F:4 iron, 4 sulfur cluster binding"/>
    <property type="evidence" value="ECO:0007669"/>
    <property type="project" value="UniProtKB-UniRule"/>
</dbReference>
<evidence type="ECO:0000256" key="6">
    <source>
        <dbReference type="ARBA" id="ARBA00022723"/>
    </source>
</evidence>
<name>A0A9X3IRF5_9GAMM</name>
<dbReference type="RefSeq" id="WP_283172009.1">
    <property type="nucleotide sequence ID" value="NZ_JAPNOA010000006.1"/>
</dbReference>
<dbReference type="Gene3D" id="3.30.9.90">
    <property type="match status" value="1"/>
</dbReference>
<keyword evidence="3 14" id="KW-0813">Transport</keyword>
<protein>
    <recommendedName>
        <fullName evidence="14">Electron transfer flavoprotein-ubiquinone oxidoreductase</fullName>
        <shortName evidence="14">ETF-QO</shortName>
        <ecNumber evidence="14">1.5.5.1</ecNumber>
    </recommendedName>
</protein>
<dbReference type="Pfam" id="PF13450">
    <property type="entry name" value="NAD_binding_8"/>
    <property type="match status" value="1"/>
</dbReference>
<comment type="cofactor">
    <cofactor evidence="14">
        <name>[4Fe-4S] cluster</name>
        <dbReference type="ChEBI" id="CHEBI:49883"/>
    </cofactor>
    <text evidence="14">Binds 1 [4Fe-4S] cluster.</text>
</comment>
<dbReference type="Proteomes" id="UP001150830">
    <property type="component" value="Unassembled WGS sequence"/>
</dbReference>
<dbReference type="Gene3D" id="3.50.50.60">
    <property type="entry name" value="FAD/NAD(P)-binding domain"/>
    <property type="match status" value="1"/>
</dbReference>
<evidence type="ECO:0000256" key="14">
    <source>
        <dbReference type="RuleBase" id="RU366068"/>
    </source>
</evidence>
<comment type="function">
    <text evidence="2 14">Accepts electrons from ETF and reduces ubiquinone.</text>
</comment>
<evidence type="ECO:0000256" key="3">
    <source>
        <dbReference type="ARBA" id="ARBA00022448"/>
    </source>
</evidence>
<keyword evidence="18" id="KW-1185">Reference proteome</keyword>
<dbReference type="EC" id="1.5.5.1" evidence="14"/>
<keyword evidence="4" id="KW-0004">4Fe-4S</keyword>
<evidence type="ECO:0000256" key="10">
    <source>
        <dbReference type="ARBA" id="ARBA00023004"/>
    </source>
</evidence>
<dbReference type="Pfam" id="PF21162">
    <property type="entry name" value="ETFQO_UQ-bd"/>
    <property type="match status" value="1"/>
</dbReference>
<evidence type="ECO:0000256" key="2">
    <source>
        <dbReference type="ARBA" id="ARBA00002819"/>
    </source>
</evidence>
<dbReference type="FunFam" id="3.30.70.20:FF:000012">
    <property type="entry name" value="Electron transfer flavoprotein-ubiquinone oxidoreductase, mitochondrial"/>
    <property type="match status" value="1"/>
</dbReference>
<comment type="caution">
    <text evidence="17">The sequence shown here is derived from an EMBL/GenBank/DDBJ whole genome shotgun (WGS) entry which is preliminary data.</text>
</comment>
<dbReference type="InterPro" id="IPR049398">
    <property type="entry name" value="ETF-QO/FixC_UQ-bd"/>
</dbReference>
<dbReference type="InterPro" id="IPR040156">
    <property type="entry name" value="ETF-QO"/>
</dbReference>
<dbReference type="GO" id="GO:0046872">
    <property type="term" value="F:metal ion binding"/>
    <property type="evidence" value="ECO:0007669"/>
    <property type="project" value="UniProtKB-KW"/>
</dbReference>
<keyword evidence="5 14" id="KW-0285">Flavoprotein</keyword>